<dbReference type="AlphaFoldDB" id="A0AAD5XF70"/>
<feature type="region of interest" description="Disordered" evidence="1">
    <location>
        <begin position="275"/>
        <end position="370"/>
    </location>
</feature>
<evidence type="ECO:0000313" key="2">
    <source>
        <dbReference type="EMBL" id="KAJ3131392.1"/>
    </source>
</evidence>
<accession>A0AAD5XF70</accession>
<name>A0AAD5XF70_9FUNG</name>
<gene>
    <name evidence="2" type="ORF">HK100_006412</name>
</gene>
<dbReference type="EMBL" id="JADGJH010000298">
    <property type="protein sequence ID" value="KAJ3131392.1"/>
    <property type="molecule type" value="Genomic_DNA"/>
</dbReference>
<sequence length="599" mass="66894">MNSDFSDTIILAPWESEEIKSGGKSATLFYSNNKNFCEDISAKFQPPSLHTQVIPKSKKIQSKAAIKRSKFRTISSAITARNANFVKYLDGDAGCNQKAEGSKEEEFPSQQNSKISIKADELEHYRAFLALRAENGMYRPDSAAEMESYRQYLHENNYPNRANTASVISLQGISDISSKKLASTGRPETAVAKDFMCIYLAASGDDQIVRPDTAMAKLHYHSFLAPKMDKNVPFFKETRSSVLIMRNNLIRQQKKHLVESAEVIVFQKSPSAFERTKASQKSNDFKKRKSPRVYPSPENGSEFFDLTGNDISKSPQVSRPSTHSSSDPNCSLKSSPFINSPAYTSNTSRSDSRPSSVDSNSYPKSSVHSKPTIQLFPFPQLPISKHCAGPIIKFSSSEQTKDQKNLPLPHLISRYINRKRKTVRNRVTHGIPRKKSTAPTPHIAKVQKPPLLLTQPQIQQREVTSPKKVEPNAIIHTPLRPPPPSRQRLAVSQAVASLVLPVVVKKTIIPNATPQPTTRPDTQHRVRMLIREEEENGRLLLPVVTKKRGGGSGMDSWKTFQKCLETAKAMSDPAQPMSLLETAELVTQLWNQCKRSNTA</sequence>
<reference evidence="2" key="1">
    <citation type="submission" date="2020-05" db="EMBL/GenBank/DDBJ databases">
        <title>Phylogenomic resolution of chytrid fungi.</title>
        <authorList>
            <person name="Stajich J.E."/>
            <person name="Amses K."/>
            <person name="Simmons R."/>
            <person name="Seto K."/>
            <person name="Myers J."/>
            <person name="Bonds A."/>
            <person name="Quandt C.A."/>
            <person name="Barry K."/>
            <person name="Liu P."/>
            <person name="Grigoriev I."/>
            <person name="Longcore J.E."/>
            <person name="James T.Y."/>
        </authorList>
    </citation>
    <scope>NUCLEOTIDE SEQUENCE</scope>
    <source>
        <strain evidence="2">JEL0513</strain>
    </source>
</reference>
<organism evidence="2 3">
    <name type="scientific">Physocladia obscura</name>
    <dbReference type="NCBI Taxonomy" id="109957"/>
    <lineage>
        <taxon>Eukaryota</taxon>
        <taxon>Fungi</taxon>
        <taxon>Fungi incertae sedis</taxon>
        <taxon>Chytridiomycota</taxon>
        <taxon>Chytridiomycota incertae sedis</taxon>
        <taxon>Chytridiomycetes</taxon>
        <taxon>Chytridiales</taxon>
        <taxon>Chytriomycetaceae</taxon>
        <taxon>Physocladia</taxon>
    </lineage>
</organism>
<evidence type="ECO:0000313" key="3">
    <source>
        <dbReference type="Proteomes" id="UP001211907"/>
    </source>
</evidence>
<feature type="compositionally biased region" description="Low complexity" evidence="1">
    <location>
        <begin position="344"/>
        <end position="361"/>
    </location>
</feature>
<feature type="compositionally biased region" description="Polar residues" evidence="1">
    <location>
        <begin position="309"/>
        <end position="343"/>
    </location>
</feature>
<evidence type="ECO:0000256" key="1">
    <source>
        <dbReference type="SAM" id="MobiDB-lite"/>
    </source>
</evidence>
<proteinExistence type="predicted"/>
<keyword evidence="3" id="KW-1185">Reference proteome</keyword>
<protein>
    <submittedName>
        <fullName evidence="2">Uncharacterized protein</fullName>
    </submittedName>
</protein>
<dbReference type="Proteomes" id="UP001211907">
    <property type="component" value="Unassembled WGS sequence"/>
</dbReference>
<comment type="caution">
    <text evidence="2">The sequence shown here is derived from an EMBL/GenBank/DDBJ whole genome shotgun (WGS) entry which is preliminary data.</text>
</comment>